<proteinExistence type="predicted"/>
<dbReference type="Proteomes" id="UP000184310">
    <property type="component" value="Unassembled WGS sequence"/>
</dbReference>
<gene>
    <name evidence="1" type="ORF">SAMN02745163_02955</name>
</gene>
<keyword evidence="2" id="KW-1185">Reference proteome</keyword>
<sequence length="96" mass="11207">MEINKEWKFNDVENTAVFTTMQVINEDMPILYVSHDEEDGAWQFHHGENINIEDAMIVSLAHMVYLDGTLTQLVDLPLGWIATRKSINDSWKKERK</sequence>
<evidence type="ECO:0008006" key="3">
    <source>
        <dbReference type="Google" id="ProtNLM"/>
    </source>
</evidence>
<dbReference type="RefSeq" id="WP_072989341.1">
    <property type="nucleotide sequence ID" value="NZ_FQZB01000012.1"/>
</dbReference>
<dbReference type="EMBL" id="FQZB01000012">
    <property type="protein sequence ID" value="SHJ97022.1"/>
    <property type="molecule type" value="Genomic_DNA"/>
</dbReference>
<dbReference type="AlphaFoldDB" id="A0A1M6NN76"/>
<dbReference type="STRING" id="1121302.SAMN02745163_02955"/>
<protein>
    <recommendedName>
        <fullName evidence="3">DUF2185 domain-containing protein</fullName>
    </recommendedName>
</protein>
<accession>A0A1M6NN76</accession>
<organism evidence="1 2">
    <name type="scientific">Clostridium cavendishii DSM 21758</name>
    <dbReference type="NCBI Taxonomy" id="1121302"/>
    <lineage>
        <taxon>Bacteria</taxon>
        <taxon>Bacillati</taxon>
        <taxon>Bacillota</taxon>
        <taxon>Clostridia</taxon>
        <taxon>Eubacteriales</taxon>
        <taxon>Clostridiaceae</taxon>
        <taxon>Clostridium</taxon>
    </lineage>
</organism>
<dbReference type="OrthoDB" id="9793188at2"/>
<evidence type="ECO:0000313" key="2">
    <source>
        <dbReference type="Proteomes" id="UP000184310"/>
    </source>
</evidence>
<name>A0A1M6NN76_9CLOT</name>
<reference evidence="1 2" key="1">
    <citation type="submission" date="2016-11" db="EMBL/GenBank/DDBJ databases">
        <authorList>
            <person name="Jaros S."/>
            <person name="Januszkiewicz K."/>
            <person name="Wedrychowicz H."/>
        </authorList>
    </citation>
    <scope>NUCLEOTIDE SEQUENCE [LARGE SCALE GENOMIC DNA]</scope>
    <source>
        <strain evidence="1 2">DSM 21758</strain>
    </source>
</reference>
<evidence type="ECO:0000313" key="1">
    <source>
        <dbReference type="EMBL" id="SHJ97022.1"/>
    </source>
</evidence>